<comment type="caution">
    <text evidence="1">The sequence shown here is derived from an EMBL/GenBank/DDBJ whole genome shotgun (WGS) entry which is preliminary data.</text>
</comment>
<name>A0A367KTD5_RHIST</name>
<protein>
    <submittedName>
        <fullName evidence="1">Uncharacterized protein</fullName>
    </submittedName>
</protein>
<gene>
    <name evidence="1" type="ORF">CU098_010798</name>
</gene>
<sequence length="210" mass="24382">MRKKQKTENDVATKRVRMLYVMKEGFFDNAVLAITNQPLYYKAFMKSLEEEGYELIGYIRKSKGKENDDVRVRLLETMAIRLTERYSVKTFYASPFSNSMDEIASRDLCEKSKSLVKRLNNVSGSAQDMMSHIKAANTNICLIVIDFAGLSRDSEDIRSFVRSHPKLKKISVDRLPINNMVTTYNREDILLDHKFMKDFDCRKAPIQRSL</sequence>
<dbReference type="OrthoDB" id="2264060at2759"/>
<evidence type="ECO:0000313" key="1">
    <source>
        <dbReference type="EMBL" id="RCI05407.1"/>
    </source>
</evidence>
<dbReference type="EMBL" id="PJQM01000397">
    <property type="protein sequence ID" value="RCI05407.1"/>
    <property type="molecule type" value="Genomic_DNA"/>
</dbReference>
<dbReference type="Proteomes" id="UP000253551">
    <property type="component" value="Unassembled WGS sequence"/>
</dbReference>
<reference evidence="1 2" key="1">
    <citation type="journal article" date="2018" name="G3 (Bethesda)">
        <title>Phylogenetic and Phylogenomic Definition of Rhizopus Species.</title>
        <authorList>
            <person name="Gryganskyi A.P."/>
            <person name="Golan J."/>
            <person name="Dolatabadi S."/>
            <person name="Mondo S."/>
            <person name="Robb S."/>
            <person name="Idnurm A."/>
            <person name="Muszewska A."/>
            <person name="Steczkiewicz K."/>
            <person name="Masonjones S."/>
            <person name="Liao H.L."/>
            <person name="Gajdeczka M.T."/>
            <person name="Anike F."/>
            <person name="Vuek A."/>
            <person name="Anishchenko I.M."/>
            <person name="Voigt K."/>
            <person name="de Hoog G.S."/>
            <person name="Smith M.E."/>
            <person name="Heitman J."/>
            <person name="Vilgalys R."/>
            <person name="Stajich J.E."/>
        </authorList>
    </citation>
    <scope>NUCLEOTIDE SEQUENCE [LARGE SCALE GENOMIC DNA]</scope>
    <source>
        <strain evidence="1 2">LSU 92-RS-03</strain>
    </source>
</reference>
<dbReference type="AlphaFoldDB" id="A0A367KTD5"/>
<organism evidence="1 2">
    <name type="scientific">Rhizopus stolonifer</name>
    <name type="common">Rhizopus nigricans</name>
    <dbReference type="NCBI Taxonomy" id="4846"/>
    <lineage>
        <taxon>Eukaryota</taxon>
        <taxon>Fungi</taxon>
        <taxon>Fungi incertae sedis</taxon>
        <taxon>Mucoromycota</taxon>
        <taxon>Mucoromycotina</taxon>
        <taxon>Mucoromycetes</taxon>
        <taxon>Mucorales</taxon>
        <taxon>Mucorineae</taxon>
        <taxon>Rhizopodaceae</taxon>
        <taxon>Rhizopus</taxon>
    </lineage>
</organism>
<accession>A0A367KTD5</accession>
<keyword evidence="2" id="KW-1185">Reference proteome</keyword>
<proteinExistence type="predicted"/>
<evidence type="ECO:0000313" key="2">
    <source>
        <dbReference type="Proteomes" id="UP000253551"/>
    </source>
</evidence>